<comment type="caution">
    <text evidence="1">The sequence shown here is derived from an EMBL/GenBank/DDBJ whole genome shotgun (WGS) entry which is preliminary data.</text>
</comment>
<proteinExistence type="predicted"/>
<dbReference type="Proteomes" id="UP000664034">
    <property type="component" value="Unassembled WGS sequence"/>
</dbReference>
<gene>
    <name evidence="1" type="ORF">J2I47_08120</name>
</gene>
<keyword evidence="2" id="KW-1185">Reference proteome</keyword>
<organism evidence="1 2">
    <name type="scientific">Fibrella rubiginis</name>
    <dbReference type="NCBI Taxonomy" id="2817060"/>
    <lineage>
        <taxon>Bacteria</taxon>
        <taxon>Pseudomonadati</taxon>
        <taxon>Bacteroidota</taxon>
        <taxon>Cytophagia</taxon>
        <taxon>Cytophagales</taxon>
        <taxon>Spirosomataceae</taxon>
        <taxon>Fibrella</taxon>
    </lineage>
</organism>
<evidence type="ECO:0000313" key="1">
    <source>
        <dbReference type="EMBL" id="MBO0936504.1"/>
    </source>
</evidence>
<dbReference type="RefSeq" id="WP_207364063.1">
    <property type="nucleotide sequence ID" value="NZ_JAFMYV010000003.1"/>
</dbReference>
<reference evidence="1" key="1">
    <citation type="submission" date="2021-03" db="EMBL/GenBank/DDBJ databases">
        <title>Fibrella sp. HMF5335 genome sequencing and assembly.</title>
        <authorList>
            <person name="Kang H."/>
            <person name="Kim H."/>
            <person name="Bae S."/>
            <person name="Joh K."/>
        </authorList>
    </citation>
    <scope>NUCLEOTIDE SEQUENCE</scope>
    <source>
        <strain evidence="1">HMF5335</strain>
    </source>
</reference>
<sequence>MFHPYYAHPTGLARIGVGNKHQVAGLSVYQGTYTMRLRANPAGLFALFSVFEHHGRRQEPALPDHRNGAISPCSTQHRFRCRPLQAKCALDAPKAG</sequence>
<dbReference type="AlphaFoldDB" id="A0A939K2N5"/>
<evidence type="ECO:0000313" key="2">
    <source>
        <dbReference type="Proteomes" id="UP000664034"/>
    </source>
</evidence>
<accession>A0A939K2N5</accession>
<name>A0A939K2N5_9BACT</name>
<protein>
    <submittedName>
        <fullName evidence="1">Uncharacterized protein</fullName>
    </submittedName>
</protein>
<dbReference type="EMBL" id="JAFMYV010000003">
    <property type="protein sequence ID" value="MBO0936504.1"/>
    <property type="molecule type" value="Genomic_DNA"/>
</dbReference>